<keyword evidence="6 8" id="KW-1133">Transmembrane helix</keyword>
<feature type="transmembrane region" description="Helical" evidence="8">
    <location>
        <begin position="247"/>
        <end position="267"/>
    </location>
</feature>
<comment type="similarity">
    <text evidence="2">Belongs to the CorA metal ion transporter (MIT) (TC 1.A.35) family.</text>
</comment>
<dbReference type="GO" id="GO:0015087">
    <property type="term" value="F:cobalt ion transmembrane transporter activity"/>
    <property type="evidence" value="ECO:0007669"/>
    <property type="project" value="TreeGrafter"/>
</dbReference>
<reference evidence="9" key="1">
    <citation type="submission" date="2018-08" db="EMBL/GenBank/DDBJ databases">
        <title>Murine metabolic-syndrome-specific gut microbial biobank.</title>
        <authorList>
            <person name="Liu C."/>
        </authorList>
    </citation>
    <scope>NUCLEOTIDE SEQUENCE [LARGE SCALE GENOMIC DNA]</scope>
    <source>
        <strain evidence="9">Z82</strain>
    </source>
</reference>
<dbReference type="Pfam" id="PF01544">
    <property type="entry name" value="CorA"/>
    <property type="match status" value="1"/>
</dbReference>
<keyword evidence="3" id="KW-0813">Transport</keyword>
<dbReference type="InterPro" id="IPR045863">
    <property type="entry name" value="CorA_TM1_TM2"/>
</dbReference>
<comment type="caution">
    <text evidence="9">The sequence shown here is derived from an EMBL/GenBank/DDBJ whole genome shotgun (WGS) entry which is preliminary data.</text>
</comment>
<dbReference type="SUPFAM" id="SSF144083">
    <property type="entry name" value="Magnesium transport protein CorA, transmembrane region"/>
    <property type="match status" value="1"/>
</dbReference>
<protein>
    <submittedName>
        <fullName evidence="9">Magnesium transporter CorA</fullName>
    </submittedName>
</protein>
<dbReference type="PANTHER" id="PTHR46494">
    <property type="entry name" value="CORA FAMILY METAL ION TRANSPORTER (EUROFUNG)"/>
    <property type="match status" value="1"/>
</dbReference>
<dbReference type="CDD" id="cd12826">
    <property type="entry name" value="EcCorA_ZntB-like_u1"/>
    <property type="match status" value="1"/>
</dbReference>
<evidence type="ECO:0000256" key="1">
    <source>
        <dbReference type="ARBA" id="ARBA00004651"/>
    </source>
</evidence>
<keyword evidence="5 8" id="KW-0812">Transmembrane</keyword>
<evidence type="ECO:0000256" key="7">
    <source>
        <dbReference type="ARBA" id="ARBA00023136"/>
    </source>
</evidence>
<evidence type="ECO:0000256" key="2">
    <source>
        <dbReference type="ARBA" id="ARBA00009765"/>
    </source>
</evidence>
<dbReference type="Gene3D" id="1.20.58.340">
    <property type="entry name" value="Magnesium transport protein CorA, transmembrane region"/>
    <property type="match status" value="2"/>
</dbReference>
<dbReference type="AlphaFoldDB" id="A0A7C9JCC2"/>
<dbReference type="GO" id="GO:0015095">
    <property type="term" value="F:magnesium ion transmembrane transporter activity"/>
    <property type="evidence" value="ECO:0007669"/>
    <property type="project" value="TreeGrafter"/>
</dbReference>
<evidence type="ECO:0000256" key="4">
    <source>
        <dbReference type="ARBA" id="ARBA00022475"/>
    </source>
</evidence>
<dbReference type="EMBL" id="QWKH01000002">
    <property type="protein sequence ID" value="NBI33540.1"/>
    <property type="molecule type" value="Genomic_DNA"/>
</dbReference>
<comment type="subcellular location">
    <subcellularLocation>
        <location evidence="1">Cell membrane</location>
        <topology evidence="1">Multi-pass membrane protein</topology>
    </subcellularLocation>
</comment>
<dbReference type="InterPro" id="IPR045861">
    <property type="entry name" value="CorA_cytoplasmic_dom"/>
</dbReference>
<dbReference type="GO" id="GO:0005886">
    <property type="term" value="C:plasma membrane"/>
    <property type="evidence" value="ECO:0007669"/>
    <property type="project" value="UniProtKB-SubCell"/>
</dbReference>
<evidence type="ECO:0000256" key="5">
    <source>
        <dbReference type="ARBA" id="ARBA00022692"/>
    </source>
</evidence>
<evidence type="ECO:0000256" key="3">
    <source>
        <dbReference type="ARBA" id="ARBA00022448"/>
    </source>
</evidence>
<proteinExistence type="inferred from homology"/>
<gene>
    <name evidence="9" type="ORF">D1639_00505</name>
</gene>
<sequence>MATWYAIEKQLVPIQDHESLPQGAPVASVMTTKEFFGFVAPEYHDTVLSLVKVENTYLDAFPHCLIGSFAVPNKQDLLADPICFAFYLDKSHLFFLDDGTTCAGILGQIASFSAISDQTTAFCLFEFMRLLIKGDQSFLARMEDEMELVEEKIMGQKEQSANQVILNYRRRILKLDTYYQQLNDMASDLLENEDDQFTGTDLRYFAEIRQNTDRLVDRVHMLQEYSMQLRELYNTQLNLQQNNIMQFFTVVATLGTPLMLIAGWFGMNFSFIPGADSPYGFFGCMAASAVIFLLELLFLKRKGWL</sequence>
<organism evidence="9">
    <name type="scientific">Muribaculaceae bacterium Z82</name>
    <dbReference type="NCBI Taxonomy" id="2304548"/>
    <lineage>
        <taxon>Bacteria</taxon>
        <taxon>Pseudomonadati</taxon>
        <taxon>Bacteroidota</taxon>
        <taxon>Bacteroidia</taxon>
        <taxon>Bacteroidales</taxon>
        <taxon>Muribaculaceae</taxon>
    </lineage>
</organism>
<dbReference type="InterPro" id="IPR002523">
    <property type="entry name" value="MgTranspt_CorA/ZnTranspt_ZntB"/>
</dbReference>
<dbReference type="GO" id="GO:0000287">
    <property type="term" value="F:magnesium ion binding"/>
    <property type="evidence" value="ECO:0007669"/>
    <property type="project" value="TreeGrafter"/>
</dbReference>
<dbReference type="SUPFAM" id="SSF143865">
    <property type="entry name" value="CorA soluble domain-like"/>
    <property type="match status" value="1"/>
</dbReference>
<dbReference type="PANTHER" id="PTHR46494:SF1">
    <property type="entry name" value="CORA FAMILY METAL ION TRANSPORTER (EUROFUNG)"/>
    <property type="match status" value="1"/>
</dbReference>
<accession>A0A7C9JCC2</accession>
<feature type="transmembrane region" description="Helical" evidence="8">
    <location>
        <begin position="279"/>
        <end position="299"/>
    </location>
</feature>
<keyword evidence="7 8" id="KW-0472">Membrane</keyword>
<name>A0A7C9JCC2_9BACT</name>
<dbReference type="GO" id="GO:0050897">
    <property type="term" value="F:cobalt ion binding"/>
    <property type="evidence" value="ECO:0007669"/>
    <property type="project" value="TreeGrafter"/>
</dbReference>
<evidence type="ECO:0000256" key="8">
    <source>
        <dbReference type="SAM" id="Phobius"/>
    </source>
</evidence>
<evidence type="ECO:0000313" key="9">
    <source>
        <dbReference type="EMBL" id="NBI33540.1"/>
    </source>
</evidence>
<evidence type="ECO:0000256" key="6">
    <source>
        <dbReference type="ARBA" id="ARBA00022989"/>
    </source>
</evidence>
<keyword evidence="4" id="KW-1003">Cell membrane</keyword>